<dbReference type="Proteomes" id="UP000016933">
    <property type="component" value="Unassembled WGS sequence"/>
</dbReference>
<organism evidence="1 2">
    <name type="scientific">Dothistroma septosporum (strain NZE10 / CBS 128990)</name>
    <name type="common">Red band needle blight fungus</name>
    <name type="synonym">Mycosphaerella pini</name>
    <dbReference type="NCBI Taxonomy" id="675120"/>
    <lineage>
        <taxon>Eukaryota</taxon>
        <taxon>Fungi</taxon>
        <taxon>Dikarya</taxon>
        <taxon>Ascomycota</taxon>
        <taxon>Pezizomycotina</taxon>
        <taxon>Dothideomycetes</taxon>
        <taxon>Dothideomycetidae</taxon>
        <taxon>Mycosphaerellales</taxon>
        <taxon>Mycosphaerellaceae</taxon>
        <taxon>Dothistroma</taxon>
    </lineage>
</organism>
<reference evidence="2" key="1">
    <citation type="journal article" date="2012" name="PLoS Genet.">
        <title>The genomes of the fungal plant pathogens Cladosporium fulvum and Dothistroma septosporum reveal adaptation to different hosts and lifestyles but also signatures of common ancestry.</title>
        <authorList>
            <person name="de Wit P.J.G.M."/>
            <person name="van der Burgt A."/>
            <person name="Oekmen B."/>
            <person name="Stergiopoulos I."/>
            <person name="Abd-Elsalam K.A."/>
            <person name="Aerts A.L."/>
            <person name="Bahkali A.H."/>
            <person name="Beenen H.G."/>
            <person name="Chettri P."/>
            <person name="Cox M.P."/>
            <person name="Datema E."/>
            <person name="de Vries R.P."/>
            <person name="Dhillon B."/>
            <person name="Ganley A.R."/>
            <person name="Griffiths S.A."/>
            <person name="Guo Y."/>
            <person name="Hamelin R.C."/>
            <person name="Henrissat B."/>
            <person name="Kabir M.S."/>
            <person name="Jashni M.K."/>
            <person name="Kema G."/>
            <person name="Klaubauf S."/>
            <person name="Lapidus A."/>
            <person name="Levasseur A."/>
            <person name="Lindquist E."/>
            <person name="Mehrabi R."/>
            <person name="Ohm R.A."/>
            <person name="Owen T.J."/>
            <person name="Salamov A."/>
            <person name="Schwelm A."/>
            <person name="Schijlen E."/>
            <person name="Sun H."/>
            <person name="van den Burg H.A."/>
            <person name="van Ham R.C.H.J."/>
            <person name="Zhang S."/>
            <person name="Goodwin S.B."/>
            <person name="Grigoriev I.V."/>
            <person name="Collemare J."/>
            <person name="Bradshaw R.E."/>
        </authorList>
    </citation>
    <scope>NUCLEOTIDE SEQUENCE [LARGE SCALE GENOMIC DNA]</scope>
    <source>
        <strain evidence="2">NZE10 / CBS 128990</strain>
    </source>
</reference>
<protein>
    <submittedName>
        <fullName evidence="1">Uncharacterized protein</fullName>
    </submittedName>
</protein>
<evidence type="ECO:0000313" key="1">
    <source>
        <dbReference type="EMBL" id="EME39178.1"/>
    </source>
</evidence>
<dbReference type="HOGENOM" id="CLU_1427943_0_0_1"/>
<reference evidence="1 2" key="2">
    <citation type="journal article" date="2012" name="PLoS Pathog.">
        <title>Diverse lifestyles and strategies of plant pathogenesis encoded in the genomes of eighteen Dothideomycetes fungi.</title>
        <authorList>
            <person name="Ohm R.A."/>
            <person name="Feau N."/>
            <person name="Henrissat B."/>
            <person name="Schoch C.L."/>
            <person name="Horwitz B.A."/>
            <person name="Barry K.W."/>
            <person name="Condon B.J."/>
            <person name="Copeland A.C."/>
            <person name="Dhillon B."/>
            <person name="Glaser F."/>
            <person name="Hesse C.N."/>
            <person name="Kosti I."/>
            <person name="LaButti K."/>
            <person name="Lindquist E.A."/>
            <person name="Lucas S."/>
            <person name="Salamov A.A."/>
            <person name="Bradshaw R.E."/>
            <person name="Ciuffetti L."/>
            <person name="Hamelin R.C."/>
            <person name="Kema G.H.J."/>
            <person name="Lawrence C."/>
            <person name="Scott J.A."/>
            <person name="Spatafora J.W."/>
            <person name="Turgeon B.G."/>
            <person name="de Wit P.J.G.M."/>
            <person name="Zhong S."/>
            <person name="Goodwin S.B."/>
            <person name="Grigoriev I.V."/>
        </authorList>
    </citation>
    <scope>NUCLEOTIDE SEQUENCE [LARGE SCALE GENOMIC DNA]</scope>
    <source>
        <strain evidence="2">NZE10 / CBS 128990</strain>
    </source>
</reference>
<sequence length="190" mass="20227">MHPTKAVLTLLGSSQLAWTMALEKTPLLEKIPGLDKRSGCPNGGYLLYSTPAGPTCITALGLGIAAAITVPTQALIISSVKAVWTSNMPVAVSASVPAPSKKRDVVPQISARDVTVNSYTVEGISGYDSHDAENPDSDSDWASIIQSIIQYMDDEQIECLQSIVYGDATSYENRITVWINASDGANHRSC</sequence>
<keyword evidence="2" id="KW-1185">Reference proteome</keyword>
<dbReference type="AlphaFoldDB" id="M2WJN4"/>
<dbReference type="EMBL" id="KB446545">
    <property type="protein sequence ID" value="EME39178.1"/>
    <property type="molecule type" value="Genomic_DNA"/>
</dbReference>
<name>M2WJN4_DOTSN</name>
<accession>M2WJN4</accession>
<dbReference type="OrthoDB" id="10428067at2759"/>
<proteinExistence type="predicted"/>
<evidence type="ECO:0000313" key="2">
    <source>
        <dbReference type="Proteomes" id="UP000016933"/>
    </source>
</evidence>
<gene>
    <name evidence="1" type="ORF">DOTSEDRAFT_38414</name>
</gene>